<evidence type="ECO:0008006" key="3">
    <source>
        <dbReference type="Google" id="ProtNLM"/>
    </source>
</evidence>
<comment type="caution">
    <text evidence="1">The sequence shown here is derived from an EMBL/GenBank/DDBJ whole genome shotgun (WGS) entry which is preliminary data.</text>
</comment>
<sequence>MPGHAIIELTFQIACSRGEVIFFTNMKRVKKQWRSAKISEKHQVTIPIAEMRIAGLEAGERVIARADGPGRVVLEREEDILESFSGSLTGVFDHAILEQLRNEWD</sequence>
<dbReference type="SUPFAM" id="SSF89447">
    <property type="entry name" value="AbrB/MazE/MraZ-like"/>
    <property type="match status" value="1"/>
</dbReference>
<dbReference type="eggNOG" id="COG2002">
    <property type="taxonomic scope" value="Bacteria"/>
</dbReference>
<dbReference type="EMBL" id="JXUW01000011">
    <property type="protein sequence ID" value="KJE76806.1"/>
    <property type="molecule type" value="Genomic_DNA"/>
</dbReference>
<evidence type="ECO:0000313" key="2">
    <source>
        <dbReference type="Proteomes" id="UP000032336"/>
    </source>
</evidence>
<reference evidence="1 2" key="1">
    <citation type="submission" date="2015-01" db="EMBL/GenBank/DDBJ databases">
        <title>Draft genome of the acidophilic iron oxidizer Ferrimicrobium acidiphilum strain T23.</title>
        <authorList>
            <person name="Poehlein A."/>
            <person name="Eisen S."/>
            <person name="Schloemann M."/>
            <person name="Johnson B.D."/>
            <person name="Daniel R."/>
            <person name="Muehling M."/>
        </authorList>
    </citation>
    <scope>NUCLEOTIDE SEQUENCE [LARGE SCALE GENOMIC DNA]</scope>
    <source>
        <strain evidence="1 2">T23</strain>
    </source>
</reference>
<dbReference type="Proteomes" id="UP000032336">
    <property type="component" value="Unassembled WGS sequence"/>
</dbReference>
<dbReference type="InterPro" id="IPR037914">
    <property type="entry name" value="SpoVT-AbrB_sf"/>
</dbReference>
<gene>
    <name evidence="1" type="ORF">FEAC_14530</name>
</gene>
<dbReference type="Gene3D" id="2.10.260.10">
    <property type="match status" value="1"/>
</dbReference>
<evidence type="ECO:0000313" key="1">
    <source>
        <dbReference type="EMBL" id="KJE76806.1"/>
    </source>
</evidence>
<accession>A0A0D8FUM9</accession>
<protein>
    <recommendedName>
        <fullName evidence="3">SpoVT-AbrB domain-containing protein</fullName>
    </recommendedName>
</protein>
<dbReference type="STRING" id="1121877.FEAC_14530"/>
<organism evidence="1 2">
    <name type="scientific">Ferrimicrobium acidiphilum DSM 19497</name>
    <dbReference type="NCBI Taxonomy" id="1121877"/>
    <lineage>
        <taxon>Bacteria</taxon>
        <taxon>Bacillati</taxon>
        <taxon>Actinomycetota</taxon>
        <taxon>Acidimicrobiia</taxon>
        <taxon>Acidimicrobiales</taxon>
        <taxon>Acidimicrobiaceae</taxon>
        <taxon>Ferrimicrobium</taxon>
    </lineage>
</organism>
<keyword evidence="2" id="KW-1185">Reference proteome</keyword>
<dbReference type="OrthoDB" id="5244928at2"/>
<name>A0A0D8FUM9_9ACTN</name>
<proteinExistence type="predicted"/>
<dbReference type="GeneID" id="78372644"/>
<dbReference type="RefSeq" id="WP_035389739.1">
    <property type="nucleotide sequence ID" value="NZ_JQKF01000015.1"/>
</dbReference>
<dbReference type="AlphaFoldDB" id="A0A0D8FUM9"/>